<name>A0ABW4UT37_9BACL</name>
<dbReference type="Gene3D" id="1.25.40.20">
    <property type="entry name" value="Ankyrin repeat-containing domain"/>
    <property type="match status" value="1"/>
</dbReference>
<dbReference type="PROSITE" id="PS50088">
    <property type="entry name" value="ANK_REPEAT"/>
    <property type="match status" value="1"/>
</dbReference>
<keyword evidence="1" id="KW-0040">ANK repeat</keyword>
<dbReference type="EMBL" id="JBHUGF010000010">
    <property type="protein sequence ID" value="MFD1989350.1"/>
    <property type="molecule type" value="Genomic_DNA"/>
</dbReference>
<keyword evidence="3" id="KW-1185">Reference proteome</keyword>
<comment type="caution">
    <text evidence="2">The sequence shown here is derived from an EMBL/GenBank/DDBJ whole genome shotgun (WGS) entry which is preliminary data.</text>
</comment>
<dbReference type="InterPro" id="IPR036770">
    <property type="entry name" value="Ankyrin_rpt-contain_sf"/>
</dbReference>
<gene>
    <name evidence="2" type="ORF">ACFSGI_05225</name>
</gene>
<organism evidence="2 3">
    <name type="scientific">Paenibacillus nicotianae</name>
    <dbReference type="NCBI Taxonomy" id="1526551"/>
    <lineage>
        <taxon>Bacteria</taxon>
        <taxon>Bacillati</taxon>
        <taxon>Bacillota</taxon>
        <taxon>Bacilli</taxon>
        <taxon>Bacillales</taxon>
        <taxon>Paenibacillaceae</taxon>
        <taxon>Paenibacillus</taxon>
    </lineage>
</organism>
<feature type="repeat" description="ANK" evidence="1">
    <location>
        <begin position="30"/>
        <end position="63"/>
    </location>
</feature>
<accession>A0ABW4UT37</accession>
<evidence type="ECO:0000256" key="1">
    <source>
        <dbReference type="PROSITE-ProRule" id="PRU00023"/>
    </source>
</evidence>
<dbReference type="InterPro" id="IPR002110">
    <property type="entry name" value="Ankyrin_rpt"/>
</dbReference>
<dbReference type="RefSeq" id="WP_379282620.1">
    <property type="nucleotide sequence ID" value="NZ_JBHUGF010000010.1"/>
</dbReference>
<dbReference type="SUPFAM" id="SSF48403">
    <property type="entry name" value="Ankyrin repeat"/>
    <property type="match status" value="1"/>
</dbReference>
<proteinExistence type="predicted"/>
<dbReference type="Proteomes" id="UP001597403">
    <property type="component" value="Unassembled WGS sequence"/>
</dbReference>
<dbReference type="Pfam" id="PF12796">
    <property type="entry name" value="Ank_2"/>
    <property type="match status" value="1"/>
</dbReference>
<sequence>MNWQEIIKLQDIDQLRQAVQTLDINQQDERGRTPLMLLITNRSSLDTIQLLLEQQPDLEIEDRLGHTALKKAIKFKQNAAITALIAAGAKLDSEQGILFTP</sequence>
<reference evidence="3" key="1">
    <citation type="journal article" date="2019" name="Int. J. Syst. Evol. Microbiol.">
        <title>The Global Catalogue of Microorganisms (GCM) 10K type strain sequencing project: providing services to taxonomists for standard genome sequencing and annotation.</title>
        <authorList>
            <consortium name="The Broad Institute Genomics Platform"/>
            <consortium name="The Broad Institute Genome Sequencing Center for Infectious Disease"/>
            <person name="Wu L."/>
            <person name="Ma J."/>
        </authorList>
    </citation>
    <scope>NUCLEOTIDE SEQUENCE [LARGE SCALE GENOMIC DNA]</scope>
    <source>
        <strain evidence="3">CGMCC 1.15067</strain>
    </source>
</reference>
<evidence type="ECO:0000313" key="3">
    <source>
        <dbReference type="Proteomes" id="UP001597403"/>
    </source>
</evidence>
<dbReference type="SMART" id="SM00248">
    <property type="entry name" value="ANK"/>
    <property type="match status" value="2"/>
</dbReference>
<protein>
    <submittedName>
        <fullName evidence="2">Ankyrin repeat domain-containing protein</fullName>
    </submittedName>
</protein>
<evidence type="ECO:0000313" key="2">
    <source>
        <dbReference type="EMBL" id="MFD1989350.1"/>
    </source>
</evidence>